<dbReference type="SUPFAM" id="SSF52047">
    <property type="entry name" value="RNI-like"/>
    <property type="match status" value="1"/>
</dbReference>
<evidence type="ECO:0000313" key="2">
    <source>
        <dbReference type="EMBL" id="GJJ12918.1"/>
    </source>
</evidence>
<evidence type="ECO:0000313" key="3">
    <source>
        <dbReference type="Proteomes" id="UP001050691"/>
    </source>
</evidence>
<proteinExistence type="predicted"/>
<evidence type="ECO:0008006" key="4">
    <source>
        <dbReference type="Google" id="ProtNLM"/>
    </source>
</evidence>
<dbReference type="AlphaFoldDB" id="A0AAV5AHE9"/>
<keyword evidence="3" id="KW-1185">Reference proteome</keyword>
<feature type="transmembrane region" description="Helical" evidence="1">
    <location>
        <begin position="6"/>
        <end position="28"/>
    </location>
</feature>
<dbReference type="EMBL" id="BPWL01000008">
    <property type="protein sequence ID" value="GJJ12918.1"/>
    <property type="molecule type" value="Genomic_DNA"/>
</dbReference>
<keyword evidence="1" id="KW-0812">Transmembrane</keyword>
<organism evidence="2 3">
    <name type="scientific">Clathrus columnatus</name>
    <dbReference type="NCBI Taxonomy" id="1419009"/>
    <lineage>
        <taxon>Eukaryota</taxon>
        <taxon>Fungi</taxon>
        <taxon>Dikarya</taxon>
        <taxon>Basidiomycota</taxon>
        <taxon>Agaricomycotina</taxon>
        <taxon>Agaricomycetes</taxon>
        <taxon>Phallomycetidae</taxon>
        <taxon>Phallales</taxon>
        <taxon>Clathraceae</taxon>
        <taxon>Clathrus</taxon>
    </lineage>
</organism>
<evidence type="ECO:0000256" key="1">
    <source>
        <dbReference type="SAM" id="Phobius"/>
    </source>
</evidence>
<dbReference type="Proteomes" id="UP001050691">
    <property type="component" value="Unassembled WGS sequence"/>
</dbReference>
<name>A0AAV5AHE9_9AGAM</name>
<feature type="transmembrane region" description="Helical" evidence="1">
    <location>
        <begin position="66"/>
        <end position="87"/>
    </location>
</feature>
<accession>A0AAV5AHE9</accession>
<reference evidence="2" key="1">
    <citation type="submission" date="2021-10" db="EMBL/GenBank/DDBJ databases">
        <title>De novo Genome Assembly of Clathrus columnatus (Basidiomycota, Fungi) Using Illumina and Nanopore Sequence Data.</title>
        <authorList>
            <person name="Ogiso-Tanaka E."/>
            <person name="Itagaki H."/>
            <person name="Hosoya T."/>
            <person name="Hosaka K."/>
        </authorList>
    </citation>
    <scope>NUCLEOTIDE SEQUENCE</scope>
    <source>
        <strain evidence="2">MO-923</strain>
    </source>
</reference>
<dbReference type="Gene3D" id="3.80.10.10">
    <property type="entry name" value="Ribonuclease Inhibitor"/>
    <property type="match status" value="1"/>
</dbReference>
<dbReference type="InterPro" id="IPR032675">
    <property type="entry name" value="LRR_dom_sf"/>
</dbReference>
<keyword evidence="1" id="KW-0472">Membrane</keyword>
<comment type="caution">
    <text evidence="2">The sequence shown here is derived from an EMBL/GenBank/DDBJ whole genome shotgun (WGS) entry which is preliminary data.</text>
</comment>
<gene>
    <name evidence="2" type="ORF">Clacol_007165</name>
</gene>
<feature type="transmembrane region" description="Helical" evidence="1">
    <location>
        <begin position="40"/>
        <end position="60"/>
    </location>
</feature>
<keyword evidence="1" id="KW-1133">Transmembrane helix</keyword>
<sequence length="741" mass="84382">MNNSTAATFTSQVSANFNIIGVQGLISLRMYALCQGYRPVTIALAVTCITGLALAIYVRIGLIRDTAIILLDVFSFIVVVCQASPLWKLKQCLQLQYIKERSGSLVATLLHQGEKVLSIIVCEFTLDLRRRNAKKLSLNQSALTLPTLSVQSNPTQSIQSVLGRLHESIVAEMGERNELVPNINHTDGPGSDELQMQTDMSLVSRKWNFMGINIHPREIDTYTHDTSRVSRIIRELGREDKSTLVEVFARSSIAWYYLFFDEGTLGIKMGSLESWAAKDADYILIHIFTDFKIAQLHTKDNERFMASLSITFVIVMGRLILGSHELELNDSVLVKRIRVSNDPIYTTMVSDFLPKIIRDMTNLSRVKLSWKNTDFEVSRNLLGALGDSGCRLEEFDLFFDIPRFKLSEDPTIFTAMMKVEELQLWTKLDRIALQKLSIWIGTRWDRTSFPLGQANWAKNMLSDIPKLTHLSLTIQHTSFIVKVLDYTWPNLENLVINNNNSYPIYTIQPPSILTDFLTRHPKLITLSLPCNIYPPSTSPYITLERLPKLESFSYDAAPQAPLSQILSPASARQLRHLTIDDSVVLFEPQNNLDIFKELTSLQTCCFTLEARASNYNNIDQVLDVLAIHATGLQKIHLPTAGGLLKKYYATLSILRRFPRLTHLSGVWAYNIDSYDILLEELFQCRQLEYAIHVGHDNTPRAFRLIREFEPEDKDKRMLVEAVSGKNPDFDMRTWGNFYNKV</sequence>
<protein>
    <recommendedName>
        <fullName evidence="4">F-box domain-containing protein</fullName>
    </recommendedName>
</protein>